<evidence type="ECO:0000259" key="19">
    <source>
        <dbReference type="Pfam" id="PF07992"/>
    </source>
</evidence>
<evidence type="ECO:0000256" key="4">
    <source>
        <dbReference type="ARBA" id="ARBA00008312"/>
    </source>
</evidence>
<evidence type="ECO:0000256" key="8">
    <source>
        <dbReference type="ARBA" id="ARBA00022630"/>
    </source>
</evidence>
<feature type="binding site" evidence="18">
    <location>
        <position position="410"/>
    </location>
    <ligand>
        <name>NADP(+)</name>
        <dbReference type="ChEBI" id="CHEBI:58349"/>
    </ligand>
</feature>
<comment type="catalytic activity">
    <reaction evidence="15 16">
        <text>2 reduced [adrenodoxin] + NADP(+) + H(+) = 2 oxidized [adrenodoxin] + NADPH</text>
        <dbReference type="Rhea" id="RHEA:42312"/>
        <dbReference type="Rhea" id="RHEA-COMP:9998"/>
        <dbReference type="Rhea" id="RHEA-COMP:9999"/>
        <dbReference type="ChEBI" id="CHEBI:15378"/>
        <dbReference type="ChEBI" id="CHEBI:33737"/>
        <dbReference type="ChEBI" id="CHEBI:33738"/>
        <dbReference type="ChEBI" id="CHEBI:57783"/>
        <dbReference type="ChEBI" id="CHEBI:58349"/>
        <dbReference type="EC" id="1.18.1.6"/>
    </reaction>
</comment>
<dbReference type="FunFam" id="3.50.50.60:FF:000036">
    <property type="entry name" value="NADPH:adrenodoxin oxidoreductase, mitochondrial"/>
    <property type="match status" value="1"/>
</dbReference>
<keyword evidence="13 16" id="KW-0560">Oxidoreductase</keyword>
<evidence type="ECO:0000313" key="21">
    <source>
        <dbReference type="Proteomes" id="UP000887568"/>
    </source>
</evidence>
<dbReference type="GO" id="GO:0016491">
    <property type="term" value="F:oxidoreductase activity"/>
    <property type="evidence" value="ECO:0007669"/>
    <property type="project" value="UniProtKB-KW"/>
</dbReference>
<dbReference type="Gene3D" id="3.40.50.720">
    <property type="entry name" value="NAD(P)-binding Rossmann-like Domain"/>
    <property type="match status" value="1"/>
</dbReference>
<dbReference type="InterPro" id="IPR055275">
    <property type="entry name" value="Ferredox_Rdtase"/>
</dbReference>
<dbReference type="EC" id="1.18.1.6" evidence="5 16"/>
<evidence type="ECO:0000256" key="14">
    <source>
        <dbReference type="ARBA" id="ARBA00023128"/>
    </source>
</evidence>
<dbReference type="EnsemblMetazoa" id="XM_038208613.1">
    <property type="protein sequence ID" value="XP_038064541.1"/>
    <property type="gene ID" value="LOC119734957"/>
</dbReference>
<keyword evidence="10 16" id="KW-0521">NADP</keyword>
<dbReference type="InterPro" id="IPR036188">
    <property type="entry name" value="FAD/NAD-bd_sf"/>
</dbReference>
<evidence type="ECO:0000256" key="2">
    <source>
        <dbReference type="ARBA" id="ARBA00004173"/>
    </source>
</evidence>
<dbReference type="GO" id="GO:0005739">
    <property type="term" value="C:mitochondrion"/>
    <property type="evidence" value="ECO:0007669"/>
    <property type="project" value="UniProtKB-SubCell"/>
</dbReference>
<name>A0A914ALY9_PATMI</name>
<evidence type="ECO:0000256" key="1">
    <source>
        <dbReference type="ARBA" id="ARBA00001974"/>
    </source>
</evidence>
<keyword evidence="12" id="KW-0249">Electron transport</keyword>
<feature type="binding site" evidence="17">
    <location>
        <position position="403"/>
    </location>
    <ligand>
        <name>FAD</name>
        <dbReference type="ChEBI" id="CHEBI:57692"/>
    </ligand>
</feature>
<feature type="binding site" evidence="18">
    <location>
        <begin position="236"/>
        <end position="237"/>
    </location>
    <ligand>
        <name>NADP(+)</name>
        <dbReference type="ChEBI" id="CHEBI:58349"/>
    </ligand>
</feature>
<dbReference type="AlphaFoldDB" id="A0A914ALY9"/>
<comment type="subcellular location">
    <subcellularLocation>
        <location evidence="2 16">Mitochondrion</location>
    </subcellularLocation>
</comment>
<evidence type="ECO:0000313" key="20">
    <source>
        <dbReference type="EnsemblMetazoa" id="XP_038064541.1"/>
    </source>
</evidence>
<keyword evidence="14 16" id="KW-0496">Mitochondrion</keyword>
<dbReference type="SUPFAM" id="SSF51905">
    <property type="entry name" value="FAD/NAD(P)-binding domain"/>
    <property type="match status" value="2"/>
</dbReference>
<dbReference type="GeneID" id="119734957"/>
<proteinExistence type="inferred from homology"/>
<keyword evidence="11" id="KW-0809">Transit peptide</keyword>
<keyword evidence="7" id="KW-0813">Transport</keyword>
<evidence type="ECO:0000256" key="7">
    <source>
        <dbReference type="ARBA" id="ARBA00022448"/>
    </source>
</evidence>
<reference evidence="20" key="1">
    <citation type="submission" date="2022-11" db="UniProtKB">
        <authorList>
            <consortium name="EnsemblMetazoa"/>
        </authorList>
    </citation>
    <scope>IDENTIFICATION</scope>
</reference>
<comment type="similarity">
    <text evidence="4 16">Belongs to the ferredoxin--NADP reductase type 1 family.</text>
</comment>
<evidence type="ECO:0000256" key="15">
    <source>
        <dbReference type="ARBA" id="ARBA00048933"/>
    </source>
</evidence>
<evidence type="ECO:0000256" key="12">
    <source>
        <dbReference type="ARBA" id="ARBA00022982"/>
    </source>
</evidence>
<evidence type="ECO:0000256" key="18">
    <source>
        <dbReference type="PIRSR" id="PIRSR000362-2"/>
    </source>
</evidence>
<feature type="domain" description="FAD/NAD(P)-binding" evidence="19">
    <location>
        <begin position="47"/>
        <end position="203"/>
    </location>
</feature>
<dbReference type="Proteomes" id="UP000887568">
    <property type="component" value="Unplaced"/>
</dbReference>
<dbReference type="Pfam" id="PF07992">
    <property type="entry name" value="Pyr_redox_2"/>
    <property type="match status" value="1"/>
</dbReference>
<evidence type="ECO:0000256" key="17">
    <source>
        <dbReference type="PIRSR" id="PIRSR000362-1"/>
    </source>
</evidence>
<evidence type="ECO:0000256" key="10">
    <source>
        <dbReference type="ARBA" id="ARBA00022857"/>
    </source>
</evidence>
<evidence type="ECO:0000256" key="9">
    <source>
        <dbReference type="ARBA" id="ARBA00022827"/>
    </source>
</evidence>
<evidence type="ECO:0000256" key="16">
    <source>
        <dbReference type="PIRNR" id="PIRNR000362"/>
    </source>
</evidence>
<dbReference type="RefSeq" id="XP_038064541.1">
    <property type="nucleotide sequence ID" value="XM_038208613.1"/>
</dbReference>
<dbReference type="PIRSF" id="PIRSF000362">
    <property type="entry name" value="FNR"/>
    <property type="match status" value="1"/>
</dbReference>
<organism evidence="20 21">
    <name type="scientific">Patiria miniata</name>
    <name type="common">Bat star</name>
    <name type="synonym">Asterina miniata</name>
    <dbReference type="NCBI Taxonomy" id="46514"/>
    <lineage>
        <taxon>Eukaryota</taxon>
        <taxon>Metazoa</taxon>
        <taxon>Echinodermata</taxon>
        <taxon>Eleutherozoa</taxon>
        <taxon>Asterozoa</taxon>
        <taxon>Asteroidea</taxon>
        <taxon>Valvatacea</taxon>
        <taxon>Valvatida</taxon>
        <taxon>Asterinidae</taxon>
        <taxon>Patiria</taxon>
    </lineage>
</organism>
<comment type="cofactor">
    <cofactor evidence="1 16 17">
        <name>FAD</name>
        <dbReference type="ChEBI" id="CHEBI:57692"/>
    </cofactor>
</comment>
<feature type="binding site" evidence="18">
    <location>
        <begin position="192"/>
        <end position="195"/>
    </location>
    <ligand>
        <name>NADP(+)</name>
        <dbReference type="ChEBI" id="CHEBI:58349"/>
    </ligand>
</feature>
<dbReference type="OrthoDB" id="333024at2759"/>
<dbReference type="PRINTS" id="PR00419">
    <property type="entry name" value="ADXRDTASE"/>
</dbReference>
<feature type="binding site" evidence="17">
    <location>
        <begin position="410"/>
        <end position="412"/>
    </location>
    <ligand>
        <name>FAD</name>
        <dbReference type="ChEBI" id="CHEBI:57692"/>
    </ligand>
</feature>
<evidence type="ECO:0000256" key="13">
    <source>
        <dbReference type="ARBA" id="ARBA00023002"/>
    </source>
</evidence>
<evidence type="ECO:0000256" key="6">
    <source>
        <dbReference type="ARBA" id="ARBA00016287"/>
    </source>
</evidence>
<protein>
    <recommendedName>
        <fullName evidence="6 16">NADPH:adrenodoxin oxidoreductase, mitochondrial</fullName>
        <ecNumber evidence="5 16">1.18.1.6</ecNumber>
    </recommendedName>
</protein>
<feature type="binding site" evidence="18">
    <location>
        <position position="248"/>
    </location>
    <ligand>
        <name>NADP(+)</name>
        <dbReference type="ChEBI" id="CHEBI:58349"/>
    </ligand>
</feature>
<sequence length="497" mass="54833">MNWNRAFSTVALCEKLVSHCRCNVTRCHFTRLQIERRFSSNGQQGPRICIVGSGPAGFYTATGLLKGNAACKVDIYDKLPVPYGLVRYGVAPDHPEVKNVINQFSTLAESERCEYLGNVEVGKHISVTELLQAYDIVVLSYGAEADRALSVPGEELTGVHSARSFVGWYNGLPQDTHLNPDLSGETAVVIGQGNVALDVARILITPTSILKKTDITQQALDALTKSSIRRVHLIGRRGPLQVAFSIKELREMTKLPGCRSELDPLDFEGLQERIPELPRARKRLTELMISTSQESPSMSQDLVGKAWTLTFLRSPVQILPCEKDPSKVGGIRLAVNKLEVVNGKEEAVPTGETEDIPCSLVLRSIGYKSLSIDPTVPFDEQRGVIRHSAGRASEVKGLYCSGWVKRGPTGVILSSLNDGRETAKTILSDLSDGSLDVTGDKRGWEEVEQVLKERGSRPVSYSHWLKIDAEEKVRGEKNGKPREKLTSIEEMLHYAFR</sequence>
<keyword evidence="9 16" id="KW-0274">FAD</keyword>
<feature type="binding site" evidence="17">
    <location>
        <position position="56"/>
    </location>
    <ligand>
        <name>FAD</name>
        <dbReference type="ChEBI" id="CHEBI:57692"/>
    </ligand>
</feature>
<keyword evidence="8 16" id="KW-0285">Flavoprotein</keyword>
<dbReference type="Gene3D" id="3.50.50.60">
    <property type="entry name" value="FAD/NAD(P)-binding domain"/>
    <property type="match status" value="1"/>
</dbReference>
<feature type="binding site" evidence="17">
    <location>
        <position position="121"/>
    </location>
    <ligand>
        <name>FAD</name>
        <dbReference type="ChEBI" id="CHEBI:57692"/>
    </ligand>
</feature>
<dbReference type="PANTHER" id="PTHR48467:SF1">
    <property type="entry name" value="GLUTAMATE SYNTHASE 1 [NADH], CHLOROPLASTIC-LIKE"/>
    <property type="match status" value="1"/>
</dbReference>
<evidence type="ECO:0000256" key="3">
    <source>
        <dbReference type="ARBA" id="ARBA00004731"/>
    </source>
</evidence>
<dbReference type="InterPro" id="IPR023753">
    <property type="entry name" value="FAD/NAD-binding_dom"/>
</dbReference>
<comment type="pathway">
    <text evidence="3">Steroid metabolism; cholesterol metabolism.</text>
</comment>
<dbReference type="InterPro" id="IPR021163">
    <property type="entry name" value="Ferredox_Rdtase_adrenod"/>
</dbReference>
<feature type="binding site" evidence="17">
    <location>
        <position position="85"/>
    </location>
    <ligand>
        <name>FAD</name>
        <dbReference type="ChEBI" id="CHEBI:57692"/>
    </ligand>
</feature>
<evidence type="ECO:0000256" key="5">
    <source>
        <dbReference type="ARBA" id="ARBA00013219"/>
    </source>
</evidence>
<keyword evidence="21" id="KW-1185">Reference proteome</keyword>
<evidence type="ECO:0000256" key="11">
    <source>
        <dbReference type="ARBA" id="ARBA00022946"/>
    </source>
</evidence>
<dbReference type="OMA" id="RFNFIGN"/>
<accession>A0A914ALY9</accession>
<dbReference type="PANTHER" id="PTHR48467">
    <property type="entry name" value="GLUTAMATE SYNTHASE 1 [NADH], CHLOROPLASTIC-LIKE"/>
    <property type="match status" value="1"/>
</dbReference>